<dbReference type="SUPFAM" id="SSF50998">
    <property type="entry name" value="Quinoprotein alcohol dehydrogenase-like"/>
    <property type="match status" value="1"/>
</dbReference>
<proteinExistence type="predicted"/>
<feature type="transmembrane region" description="Helical" evidence="1">
    <location>
        <begin position="103"/>
        <end position="120"/>
    </location>
</feature>
<dbReference type="AlphaFoldDB" id="A0A9W6QRR5"/>
<gene>
    <name evidence="2" type="ORF">Aglo03_57210</name>
</gene>
<feature type="transmembrane region" description="Helical" evidence="1">
    <location>
        <begin position="76"/>
        <end position="96"/>
    </location>
</feature>
<reference evidence="2" key="1">
    <citation type="submission" date="2023-02" db="EMBL/GenBank/DDBJ databases">
        <title>Actinokineospora globicatena NBRC 15670.</title>
        <authorList>
            <person name="Ichikawa N."/>
            <person name="Sato H."/>
            <person name="Tonouchi N."/>
        </authorList>
    </citation>
    <scope>NUCLEOTIDE SEQUENCE</scope>
    <source>
        <strain evidence="2">NBRC 15670</strain>
    </source>
</reference>
<dbReference type="InterPro" id="IPR011047">
    <property type="entry name" value="Quinoprotein_ADH-like_sf"/>
</dbReference>
<comment type="caution">
    <text evidence="2">The sequence shown here is derived from an EMBL/GenBank/DDBJ whole genome shotgun (WGS) entry which is preliminary data.</text>
</comment>
<feature type="transmembrane region" description="Helical" evidence="1">
    <location>
        <begin position="54"/>
        <end position="70"/>
    </location>
</feature>
<dbReference type="Proteomes" id="UP001165042">
    <property type="component" value="Unassembled WGS sequence"/>
</dbReference>
<keyword evidence="1" id="KW-0472">Membrane</keyword>
<protein>
    <recommendedName>
        <fullName evidence="4">PQQ-like domain-containing protein</fullName>
    </recommendedName>
</protein>
<name>A0A9W6QRR5_9PSEU</name>
<feature type="transmembrane region" description="Helical" evidence="1">
    <location>
        <begin position="28"/>
        <end position="47"/>
    </location>
</feature>
<evidence type="ECO:0000313" key="2">
    <source>
        <dbReference type="EMBL" id="GLW94905.1"/>
    </source>
</evidence>
<keyword evidence="1" id="KW-1133">Transmembrane helix</keyword>
<evidence type="ECO:0000313" key="3">
    <source>
        <dbReference type="Proteomes" id="UP001165042"/>
    </source>
</evidence>
<evidence type="ECO:0008006" key="4">
    <source>
        <dbReference type="Google" id="ProtNLM"/>
    </source>
</evidence>
<evidence type="ECO:0000256" key="1">
    <source>
        <dbReference type="SAM" id="Phobius"/>
    </source>
</evidence>
<dbReference type="RefSeq" id="WP_285612827.1">
    <property type="nucleotide sequence ID" value="NZ_BSSD01000011.1"/>
</dbReference>
<sequence>MGAGFAVAGLVWAGVSMLLDGGVGRQDGTWGGVGVAGVAVAALVVLWGARRSGLVLAIAATGYAGYLVVTDLQSGVAGPSSVVLLVGAVATLAGALTRRLGGWVLAGVAVLVVAAAGFGVQPIPAAVAVDENTVAAGVRQPVAERPKGEPWRWVADAPVVEAVAAGTGLVVGTDGGKVVSVGPGGRRLWHYGRAGTRVTSLVTTPDQALVVATFSGGGPHPRDGELHVLLDAATGAVVREWPGDDHSDLDPQPSTTVLPVAERLEQPDGTLDFRVHGTDLRGGQHLWTWRAPAGCLSPWGVHESGADVVVVSSSCGDSWGVAALGDRDGVQRWQRLFPVAPGKSTHFLVNRTSDGRAVSIDNLAGSREVVRTDDGVTVGAEAVRGRWLWANAGPVVFGEEQSPDGKVLSSNTVDPATGSVTAVTMPPCAGRRTVATTANTVLRLCFTDTTADLAWQDLSSTTGDNTTGDSTSVPGWTALPGTHGSGNYRSPFRAAGVFPAPGFIAVVRRGDPAVLGFPG</sequence>
<organism evidence="2 3">
    <name type="scientific">Actinokineospora globicatena</name>
    <dbReference type="NCBI Taxonomy" id="103729"/>
    <lineage>
        <taxon>Bacteria</taxon>
        <taxon>Bacillati</taxon>
        <taxon>Actinomycetota</taxon>
        <taxon>Actinomycetes</taxon>
        <taxon>Pseudonocardiales</taxon>
        <taxon>Pseudonocardiaceae</taxon>
        <taxon>Actinokineospora</taxon>
    </lineage>
</organism>
<keyword evidence="3" id="KW-1185">Reference proteome</keyword>
<accession>A0A9W6QRR5</accession>
<keyword evidence="1" id="KW-0812">Transmembrane</keyword>
<dbReference type="EMBL" id="BSSD01000011">
    <property type="protein sequence ID" value="GLW94905.1"/>
    <property type="molecule type" value="Genomic_DNA"/>
</dbReference>